<dbReference type="RefSeq" id="WP_142545481.1">
    <property type="nucleotide sequence ID" value="NZ_SADY01000007.1"/>
</dbReference>
<name>A0ABY3AJV2_PAEPP</name>
<dbReference type="Proteomes" id="UP000316208">
    <property type="component" value="Unassembled WGS sequence"/>
</dbReference>
<gene>
    <name evidence="1" type="ORF">C7Y44_21125</name>
</gene>
<keyword evidence="2" id="KW-1185">Reference proteome</keyword>
<organism evidence="1 2">
    <name type="scientific">Paenibacillus popilliae</name>
    <name type="common">Bacillus popilliae</name>
    <dbReference type="NCBI Taxonomy" id="78057"/>
    <lineage>
        <taxon>Bacteria</taxon>
        <taxon>Bacillati</taxon>
        <taxon>Bacillota</taxon>
        <taxon>Bacilli</taxon>
        <taxon>Bacillales</taxon>
        <taxon>Paenibacillaceae</taxon>
        <taxon>Paenibacillus</taxon>
    </lineage>
</organism>
<reference evidence="1 2" key="1">
    <citation type="submission" date="2018-03" db="EMBL/GenBank/DDBJ databases">
        <title>Aerobic endospore-forming bacteria genome sequencing and assembly.</title>
        <authorList>
            <person name="Cavalcante D.A."/>
            <person name="Driks A."/>
            <person name="Putonti C."/>
            <person name="De-Souza M.T."/>
        </authorList>
    </citation>
    <scope>NUCLEOTIDE SEQUENCE [LARGE SCALE GENOMIC DNA]</scope>
    <source>
        <strain evidence="1 2">SDF0028</strain>
    </source>
</reference>
<accession>A0ABY3AJV2</accession>
<evidence type="ECO:0000313" key="2">
    <source>
        <dbReference type="Proteomes" id="UP000316208"/>
    </source>
</evidence>
<proteinExistence type="predicted"/>
<protein>
    <submittedName>
        <fullName evidence="1">Uncharacterized protein</fullName>
    </submittedName>
</protein>
<sequence>MNLVTKRVGKDRWDDINHQIDRFKLSFLDEVAEYGRNNGIPESILIYSYKEILSEHIKGIELDLKVLEKIAEKLISVIELNKSDELIIEDITLKIINYEPNLELIYYSGYDKFLNLSRYGFISLSPSKKGYKLNNCEVLFSKYEQLHQFDLKAHFDVLLCKLESANSIESIELGKKAIEHELRVIFGVGHYRKLMDDNVKMKIDKLEFVRSISLCFRRCEAKILLLEKGRLEFSDSLINLILVKKNYDNFIGNKDEYVELLGIDKYNEIIARDRGEISDLLIDVGLSAEDLERLVH</sequence>
<evidence type="ECO:0000313" key="1">
    <source>
        <dbReference type="EMBL" id="TQR42549.1"/>
    </source>
</evidence>
<dbReference type="EMBL" id="SADY01000007">
    <property type="protein sequence ID" value="TQR42549.1"/>
    <property type="molecule type" value="Genomic_DNA"/>
</dbReference>
<comment type="caution">
    <text evidence="1">The sequence shown here is derived from an EMBL/GenBank/DDBJ whole genome shotgun (WGS) entry which is preliminary data.</text>
</comment>